<evidence type="ECO:0000256" key="16">
    <source>
        <dbReference type="ARBA" id="ARBA00023170"/>
    </source>
</evidence>
<dbReference type="Gene3D" id="1.10.510.10">
    <property type="entry name" value="Transferase(Phosphotransferase) domain 1"/>
    <property type="match status" value="1"/>
</dbReference>
<dbReference type="Pfam" id="PF23598">
    <property type="entry name" value="LRR_14"/>
    <property type="match status" value="1"/>
</dbReference>
<evidence type="ECO:0000259" key="22">
    <source>
        <dbReference type="PROSITE" id="PS50011"/>
    </source>
</evidence>
<dbReference type="GO" id="GO:0005886">
    <property type="term" value="C:plasma membrane"/>
    <property type="evidence" value="ECO:0007669"/>
    <property type="project" value="UniProtKB-SubCell"/>
</dbReference>
<dbReference type="CDD" id="cd14066">
    <property type="entry name" value="STKc_IRAK"/>
    <property type="match status" value="1"/>
</dbReference>
<dbReference type="InterPro" id="IPR013210">
    <property type="entry name" value="LRR_N_plant-typ"/>
</dbReference>
<accession>N1R2D5</accession>
<dbReference type="SUPFAM" id="SSF56112">
    <property type="entry name" value="Protein kinase-like (PK-like)"/>
    <property type="match status" value="1"/>
</dbReference>
<evidence type="ECO:0000256" key="7">
    <source>
        <dbReference type="ARBA" id="ARBA00022679"/>
    </source>
</evidence>
<dbReference type="Gene3D" id="3.30.200.20">
    <property type="entry name" value="Phosphorylase Kinase, domain 1"/>
    <property type="match status" value="1"/>
</dbReference>
<dbReference type="Pfam" id="PF07714">
    <property type="entry name" value="PK_Tyr_Ser-Thr"/>
    <property type="match status" value="1"/>
</dbReference>
<evidence type="ECO:0000256" key="8">
    <source>
        <dbReference type="ARBA" id="ARBA00022692"/>
    </source>
</evidence>
<dbReference type="InterPro" id="IPR000719">
    <property type="entry name" value="Prot_kinase_dom"/>
</dbReference>
<dbReference type="EnsemblPlants" id="EMT19148">
    <property type="protein sequence ID" value="EMT19148"/>
    <property type="gene ID" value="F775_19493"/>
</dbReference>
<dbReference type="SUPFAM" id="SSF52047">
    <property type="entry name" value="RNI-like"/>
    <property type="match status" value="1"/>
</dbReference>
<dbReference type="Gene3D" id="3.80.10.10">
    <property type="entry name" value="Ribonuclease Inhibitor"/>
    <property type="match status" value="5"/>
</dbReference>
<dbReference type="SUPFAM" id="SSF52058">
    <property type="entry name" value="L domain-like"/>
    <property type="match status" value="2"/>
</dbReference>
<dbReference type="SMART" id="SM00369">
    <property type="entry name" value="LRR_TYP"/>
    <property type="match status" value="9"/>
</dbReference>
<dbReference type="InterPro" id="IPR003591">
    <property type="entry name" value="Leu-rich_rpt_typical-subtyp"/>
</dbReference>
<proteinExistence type="inferred from homology"/>
<dbReference type="GO" id="GO:0005524">
    <property type="term" value="F:ATP binding"/>
    <property type="evidence" value="ECO:0007669"/>
    <property type="project" value="UniProtKB-UniRule"/>
</dbReference>
<evidence type="ECO:0000256" key="5">
    <source>
        <dbReference type="ARBA" id="ARBA00022527"/>
    </source>
</evidence>
<feature type="transmembrane region" description="Helical" evidence="21">
    <location>
        <begin position="1049"/>
        <end position="1072"/>
    </location>
</feature>
<organism evidence="23">
    <name type="scientific">Aegilops tauschii</name>
    <name type="common">Tausch's goatgrass</name>
    <name type="synonym">Aegilops squarrosa</name>
    <dbReference type="NCBI Taxonomy" id="37682"/>
    <lineage>
        <taxon>Eukaryota</taxon>
        <taxon>Viridiplantae</taxon>
        <taxon>Streptophyta</taxon>
        <taxon>Embryophyta</taxon>
        <taxon>Tracheophyta</taxon>
        <taxon>Spermatophyta</taxon>
        <taxon>Magnoliopsida</taxon>
        <taxon>Liliopsida</taxon>
        <taxon>Poales</taxon>
        <taxon>Poaceae</taxon>
        <taxon>BOP clade</taxon>
        <taxon>Pooideae</taxon>
        <taxon>Triticodae</taxon>
        <taxon>Triticeae</taxon>
        <taxon>Triticinae</taxon>
        <taxon>Aegilops</taxon>
    </lineage>
</organism>
<evidence type="ECO:0000256" key="15">
    <source>
        <dbReference type="ARBA" id="ARBA00023136"/>
    </source>
</evidence>
<dbReference type="FunFam" id="3.30.200.20:FF:000745">
    <property type="entry name" value="Phytosulfokine receptor 2"/>
    <property type="match status" value="1"/>
</dbReference>
<keyword evidence="17" id="KW-0325">Glycoprotein</keyword>
<sequence>MGEGGGDAARTWRGTAMLGQVLRTSNGQTSLRCLDERRWPPGAAGAVRNRYASACQELVGWVLHEVEICSGAAGSWSCQRWKVSCLPEAARCVGIPRRSDHIGEVLRWWRSNPTWTVASIRWGWLDVRDITDENLAHLRPVLAATAPVGVVSLLGGVAEDSLYLLVQLLCIIRISASPESDKRNLFVLRNAIPQGKGFLSDWFDPKTPPCRWSGITCAGDAVVAIDLSHVPLYVPFPSCIGAFQLLVRLKVSGCQFNGELPEVVGNLRQLQYLDLSNNQLAGPLPVSVFDLKMLKELVLDKNCLSGQLSPAIGQLQHLTKLSMSVNSISGSLPPELGTLQNLEFLNLNRNTFSGSLPAAFSNLTRLSYLAASNNSLTGSIFPGIGTLVNLRRLVLSSNGLTGPIPEEIGQLENLELINLMNNGFTGSIPEEIGHLKRLKVLKLSNCKFNGAIPRSIGGLESLMTLDISGNNFTAELPTSVGELSNLTKLLAVHAGLTGAIPKELGNCKKLTAIDMSFNHFTGSIPEELAELEAIISFKAEGNRLSGRIPDWLRNWGNIMSISLANNMFSGPLPLLPLQHLVEFSAGKNLLSGPIPAGVCQAISLRSLNLYSNNLTGSIKETFKGCRNLTTLNLQVNQLCGEIPEYLAELQLVSLDLTQNNFTGSLPDKFWESSTVQELYLSDNNLTGMIPESIAELSHLKILRIDNNYLEGPIPRSVGTLKGLITLSLCCNMLSGNIPVELFNCTNLVTLDLSYNSLTGHIPREISRLTLLNSLALSNNQLSGTIPSEICVGFSRASHVDLRFYQHQRLLDLSYNQLTGQIPTTIKDCAIVVELYLQGNLLNGTIPAELGELTGLATIDLSFNALGLSLSNNRLNGSIPAEIGHILPAIYKLNLSGNTLTGNLPQSLLCNHHLSRLDVSNNNLSGEILFSCPDGDEGSSSALKTFNASNNHFSGSLDVSISNFTGLTSLDIHSNSLNGSLPSAVCNVTTLNYLDLSSNDFSGTIPCGICDMFNLVFANFSGNHIVGTYNLADCAANNINHKAAHPSYRVSLAAIVCGITIIIILLVLLGVYLRRRLLKRRSSWALVPASKTMVTSEETLRSKLLGKKSREPLSINLATFEHSLMRVAADDILKATENFSNLHIIGDGGFGTVYRAALFGGRQVAVKRLHGGHQLQDNREFQAEIETIGKVKHPNLVPLLGYCASGDERFLIYEYMEHGCLEAWLRKNRTDAAYALGWPDRLKICLGSAKGLAFLHHGFVPHIIHRDMKSSNILLDWDLEPRVSDFGLARIISACETHVSTNLAGTLGYIPPEYGLSMRCTARGDVYSFGVVMLELLTGQEPTGQGVDEGGGSLVGWGPGAADGARARHRPGLHRRRPVGEADHAGGGEGPESDTDDGKRASGDDTLQSGPPVVTVSLQGGHVIQTRQHALCYRVNWKSPD</sequence>
<comment type="similarity">
    <text evidence="2">Belongs to the protein kinase superfamily. Ser/Thr protein kinase family.</text>
</comment>
<dbReference type="PANTHER" id="PTHR27000:SF800">
    <property type="entry name" value="OS11G0197000 PROTEIN"/>
    <property type="match status" value="1"/>
</dbReference>
<dbReference type="GO" id="GO:0004674">
    <property type="term" value="F:protein serine/threonine kinase activity"/>
    <property type="evidence" value="ECO:0007669"/>
    <property type="project" value="UniProtKB-KW"/>
</dbReference>
<keyword evidence="13" id="KW-0067">ATP-binding</keyword>
<dbReference type="PROSITE" id="PS50011">
    <property type="entry name" value="PROTEIN_KINASE_DOM"/>
    <property type="match status" value="1"/>
</dbReference>
<keyword evidence="14 21" id="KW-1133">Transmembrane helix</keyword>
<evidence type="ECO:0000256" key="10">
    <source>
        <dbReference type="ARBA" id="ARBA00022737"/>
    </source>
</evidence>
<evidence type="ECO:0000256" key="21">
    <source>
        <dbReference type="SAM" id="Phobius"/>
    </source>
</evidence>
<dbReference type="PROSITE" id="PS00108">
    <property type="entry name" value="PROTEIN_KINASE_ST"/>
    <property type="match status" value="1"/>
</dbReference>
<evidence type="ECO:0000313" key="23">
    <source>
        <dbReference type="EnsemblPlants" id="EMT19148"/>
    </source>
</evidence>
<evidence type="ECO:0000256" key="12">
    <source>
        <dbReference type="ARBA" id="ARBA00022777"/>
    </source>
</evidence>
<evidence type="ECO:0000256" key="18">
    <source>
        <dbReference type="ARBA" id="ARBA00047899"/>
    </source>
</evidence>
<dbReference type="EC" id="2.7.11.1" evidence="3"/>
<evidence type="ECO:0000256" key="9">
    <source>
        <dbReference type="ARBA" id="ARBA00022729"/>
    </source>
</evidence>
<dbReference type="InterPro" id="IPR011009">
    <property type="entry name" value="Kinase-like_dom_sf"/>
</dbReference>
<comment type="catalytic activity">
    <reaction evidence="19">
        <text>L-seryl-[protein] + ATP = O-phospho-L-seryl-[protein] + ADP + H(+)</text>
        <dbReference type="Rhea" id="RHEA:17989"/>
        <dbReference type="Rhea" id="RHEA-COMP:9863"/>
        <dbReference type="Rhea" id="RHEA-COMP:11604"/>
        <dbReference type="ChEBI" id="CHEBI:15378"/>
        <dbReference type="ChEBI" id="CHEBI:29999"/>
        <dbReference type="ChEBI" id="CHEBI:30616"/>
        <dbReference type="ChEBI" id="CHEBI:83421"/>
        <dbReference type="ChEBI" id="CHEBI:456216"/>
        <dbReference type="EC" id="2.7.11.1"/>
    </reaction>
</comment>
<keyword evidence="4" id="KW-1003">Cell membrane</keyword>
<keyword evidence="11" id="KW-0547">Nucleotide-binding</keyword>
<keyword evidence="10" id="KW-0677">Repeat</keyword>
<dbReference type="Pfam" id="PF08263">
    <property type="entry name" value="LRRNT_2"/>
    <property type="match status" value="1"/>
</dbReference>
<dbReference type="Pfam" id="PF00560">
    <property type="entry name" value="LRR_1"/>
    <property type="match status" value="8"/>
</dbReference>
<keyword evidence="9" id="KW-0732">Signal</keyword>
<evidence type="ECO:0000256" key="6">
    <source>
        <dbReference type="ARBA" id="ARBA00022614"/>
    </source>
</evidence>
<reference evidence="23" key="1">
    <citation type="submission" date="2015-06" db="UniProtKB">
        <authorList>
            <consortium name="EnsemblPlants"/>
        </authorList>
    </citation>
    <scope>IDENTIFICATION</scope>
</reference>
<dbReference type="InterPro" id="IPR055414">
    <property type="entry name" value="LRR_R13L4/SHOC2-like"/>
</dbReference>
<keyword evidence="6" id="KW-0433">Leucine-rich repeat</keyword>
<keyword evidence="8 21" id="KW-0812">Transmembrane</keyword>
<dbReference type="InterPro" id="IPR001245">
    <property type="entry name" value="Ser-Thr/Tyr_kinase_cat_dom"/>
</dbReference>
<keyword evidence="12" id="KW-0418">Kinase</keyword>
<comment type="catalytic activity">
    <reaction evidence="18">
        <text>L-threonyl-[protein] + ATP = O-phospho-L-threonyl-[protein] + ADP + H(+)</text>
        <dbReference type="Rhea" id="RHEA:46608"/>
        <dbReference type="Rhea" id="RHEA-COMP:11060"/>
        <dbReference type="Rhea" id="RHEA-COMP:11605"/>
        <dbReference type="ChEBI" id="CHEBI:15378"/>
        <dbReference type="ChEBI" id="CHEBI:30013"/>
        <dbReference type="ChEBI" id="CHEBI:30616"/>
        <dbReference type="ChEBI" id="CHEBI:61977"/>
        <dbReference type="ChEBI" id="CHEBI:456216"/>
        <dbReference type="EC" id="2.7.11.1"/>
    </reaction>
</comment>
<evidence type="ECO:0000256" key="2">
    <source>
        <dbReference type="ARBA" id="ARBA00008684"/>
    </source>
</evidence>
<dbReference type="InterPro" id="IPR001611">
    <property type="entry name" value="Leu-rich_rpt"/>
</dbReference>
<keyword evidence="7" id="KW-0808">Transferase</keyword>
<evidence type="ECO:0000256" key="4">
    <source>
        <dbReference type="ARBA" id="ARBA00022475"/>
    </source>
</evidence>
<evidence type="ECO:0000256" key="14">
    <source>
        <dbReference type="ARBA" id="ARBA00022989"/>
    </source>
</evidence>
<keyword evidence="5" id="KW-0723">Serine/threonine-protein kinase</keyword>
<protein>
    <recommendedName>
        <fullName evidence="3">non-specific serine/threonine protein kinase</fullName>
        <ecNumber evidence="3">2.7.11.1</ecNumber>
    </recommendedName>
</protein>
<dbReference type="FunFam" id="3.80.10.10:FF:000041">
    <property type="entry name" value="LRR receptor-like serine/threonine-protein kinase ERECTA"/>
    <property type="match status" value="1"/>
</dbReference>
<dbReference type="InterPro" id="IPR032675">
    <property type="entry name" value="LRR_dom_sf"/>
</dbReference>
<dbReference type="FunFam" id="3.80.10.10:FF:000626">
    <property type="entry name" value="Leucine-rich repeat receptor protein kinase MSP1"/>
    <property type="match status" value="1"/>
</dbReference>
<keyword evidence="15 21" id="KW-0472">Membrane</keyword>
<evidence type="ECO:0000256" key="3">
    <source>
        <dbReference type="ARBA" id="ARBA00012513"/>
    </source>
</evidence>
<evidence type="ECO:0000256" key="20">
    <source>
        <dbReference type="SAM" id="MobiDB-lite"/>
    </source>
</evidence>
<dbReference type="PROSITE" id="PS00107">
    <property type="entry name" value="PROTEIN_KINASE_ATP"/>
    <property type="match status" value="1"/>
</dbReference>
<dbReference type="InterPro" id="IPR008271">
    <property type="entry name" value="Ser/Thr_kinase_AS"/>
</dbReference>
<dbReference type="InterPro" id="IPR017441">
    <property type="entry name" value="Protein_kinase_ATP_BS"/>
</dbReference>
<evidence type="ECO:0000256" key="17">
    <source>
        <dbReference type="ARBA" id="ARBA00023180"/>
    </source>
</evidence>
<evidence type="ECO:0000256" key="11">
    <source>
        <dbReference type="ARBA" id="ARBA00022741"/>
    </source>
</evidence>
<feature type="compositionally biased region" description="Gly residues" evidence="20">
    <location>
        <begin position="1346"/>
        <end position="1360"/>
    </location>
</feature>
<evidence type="ECO:0000256" key="13">
    <source>
        <dbReference type="ARBA" id="ARBA00022840"/>
    </source>
</evidence>
<comment type="subcellular location">
    <subcellularLocation>
        <location evidence="1">Cell membrane</location>
        <topology evidence="1">Single-pass type I membrane protein</topology>
    </subcellularLocation>
</comment>
<dbReference type="Pfam" id="PF13855">
    <property type="entry name" value="LRR_8"/>
    <property type="match status" value="1"/>
</dbReference>
<keyword evidence="16" id="KW-0675">Receptor</keyword>
<feature type="region of interest" description="Disordered" evidence="20">
    <location>
        <begin position="1341"/>
        <end position="1412"/>
    </location>
</feature>
<dbReference type="FunFam" id="3.80.10.10:FF:000544">
    <property type="entry name" value="Leucine-rich repeat receptor-like serine/threonine-protein kinase BAM3"/>
    <property type="match status" value="1"/>
</dbReference>
<name>N1R2D5_AEGTA</name>
<evidence type="ECO:0000256" key="19">
    <source>
        <dbReference type="ARBA" id="ARBA00048679"/>
    </source>
</evidence>
<evidence type="ECO:0000256" key="1">
    <source>
        <dbReference type="ARBA" id="ARBA00004251"/>
    </source>
</evidence>
<feature type="compositionally biased region" description="Basic residues" evidence="20">
    <location>
        <begin position="1366"/>
        <end position="1376"/>
    </location>
</feature>
<dbReference type="PANTHER" id="PTHR27000">
    <property type="entry name" value="LEUCINE-RICH REPEAT RECEPTOR-LIKE PROTEIN KINASE FAMILY PROTEIN-RELATED"/>
    <property type="match status" value="1"/>
</dbReference>
<dbReference type="FunFam" id="3.80.10.10:FF:000737">
    <property type="entry name" value="Predicted protein"/>
    <property type="match status" value="1"/>
</dbReference>
<dbReference type="SMART" id="SM00220">
    <property type="entry name" value="S_TKc"/>
    <property type="match status" value="1"/>
</dbReference>
<feature type="domain" description="Protein kinase" evidence="22">
    <location>
        <begin position="1138"/>
        <end position="1440"/>
    </location>
</feature>